<dbReference type="PANTHER" id="PTHR35848:SF6">
    <property type="entry name" value="CUPIN TYPE-2 DOMAIN-CONTAINING PROTEIN"/>
    <property type="match status" value="1"/>
</dbReference>
<evidence type="ECO:0000259" key="2">
    <source>
        <dbReference type="Pfam" id="PF07883"/>
    </source>
</evidence>
<name>A0A3R9QA59_9CREN</name>
<organism evidence="3 4">
    <name type="scientific">Candidatus Korarchaeum cryptofilum</name>
    <dbReference type="NCBI Taxonomy" id="498846"/>
    <lineage>
        <taxon>Archaea</taxon>
        <taxon>Thermoproteota</taxon>
        <taxon>Candidatus Korarchaeia</taxon>
        <taxon>Candidatus Korarchaeales</taxon>
        <taxon>Candidatus Korarchaeaceae</taxon>
        <taxon>Candidatus Korarchaeum</taxon>
    </lineage>
</organism>
<comment type="caution">
    <text evidence="3">The sequence shown here is derived from an EMBL/GenBank/DDBJ whole genome shotgun (WGS) entry which is preliminary data.</text>
</comment>
<dbReference type="AlphaFoldDB" id="A0A3R9QA59"/>
<gene>
    <name evidence="3" type="ORF">D9Q81_01360</name>
</gene>
<evidence type="ECO:0000313" key="3">
    <source>
        <dbReference type="EMBL" id="RSN70251.1"/>
    </source>
</evidence>
<dbReference type="EMBL" id="RCOR01000012">
    <property type="protein sequence ID" value="RSN70251.1"/>
    <property type="molecule type" value="Genomic_DNA"/>
</dbReference>
<dbReference type="Proteomes" id="UP000278149">
    <property type="component" value="Unassembled WGS sequence"/>
</dbReference>
<dbReference type="InterPro" id="IPR051610">
    <property type="entry name" value="GPI/OXD"/>
</dbReference>
<dbReference type="PANTHER" id="PTHR35848">
    <property type="entry name" value="OXALATE-BINDING PROTEIN"/>
    <property type="match status" value="1"/>
</dbReference>
<reference evidence="3 4" key="1">
    <citation type="submission" date="2018-10" db="EMBL/GenBank/DDBJ databases">
        <title>Co-occurring genomic capacity for anaerobic methane metabolism and dissimilatory sulfite reduction discovered in the Korarchaeota.</title>
        <authorList>
            <person name="Mckay L.J."/>
            <person name="Dlakic M."/>
            <person name="Fields M.W."/>
            <person name="Delmont T.O."/>
            <person name="Eren A.M."/>
            <person name="Jay Z.J."/>
            <person name="Klingelsmith K.B."/>
            <person name="Rusch D.B."/>
            <person name="Inskeep W.P."/>
        </authorList>
    </citation>
    <scope>NUCLEOTIDE SEQUENCE [LARGE SCALE GENOMIC DNA]</scope>
    <source>
        <strain evidence="3 4">WS</strain>
    </source>
</reference>
<sequence length="134" mass="15356">MMPKYVVKPDEVVGGAPMERKNVRDLKVIYPETVDPPPKSLILGVVEVDPGHHTPLHRHKCEEVYYILEGEGEVEIEGERYEIKRGYGVFLPEGVRHRIFNKGESVLRYVVVGGIMFVPLIPKWPTESPYEIME</sequence>
<keyword evidence="1" id="KW-0479">Metal-binding</keyword>
<dbReference type="Gene3D" id="2.60.120.10">
    <property type="entry name" value="Jelly Rolls"/>
    <property type="match status" value="1"/>
</dbReference>
<dbReference type="InterPro" id="IPR011051">
    <property type="entry name" value="RmlC_Cupin_sf"/>
</dbReference>
<protein>
    <submittedName>
        <fullName evidence="3">Cupin domain-containing protein</fullName>
    </submittedName>
</protein>
<accession>A0A3R9QA59</accession>
<dbReference type="InterPro" id="IPR013096">
    <property type="entry name" value="Cupin_2"/>
</dbReference>
<dbReference type="InterPro" id="IPR014710">
    <property type="entry name" value="RmlC-like_jellyroll"/>
</dbReference>
<dbReference type="SUPFAM" id="SSF51182">
    <property type="entry name" value="RmlC-like cupins"/>
    <property type="match status" value="1"/>
</dbReference>
<evidence type="ECO:0000313" key="4">
    <source>
        <dbReference type="Proteomes" id="UP000278149"/>
    </source>
</evidence>
<dbReference type="Pfam" id="PF07883">
    <property type="entry name" value="Cupin_2"/>
    <property type="match status" value="1"/>
</dbReference>
<proteinExistence type="predicted"/>
<dbReference type="GO" id="GO:0046872">
    <property type="term" value="F:metal ion binding"/>
    <property type="evidence" value="ECO:0007669"/>
    <property type="project" value="UniProtKB-KW"/>
</dbReference>
<feature type="domain" description="Cupin type-2" evidence="2">
    <location>
        <begin position="45"/>
        <end position="112"/>
    </location>
</feature>
<evidence type="ECO:0000256" key="1">
    <source>
        <dbReference type="ARBA" id="ARBA00022723"/>
    </source>
</evidence>